<dbReference type="Proteomes" id="UP000679220">
    <property type="component" value="Unassembled WGS sequence"/>
</dbReference>
<sequence length="75" mass="8721">MDNLKIAVFTRTLDEFKDMRFYPKEMFVRIADVRSICGVVFSGVIETAGWWRSSVLGPEQGYEALKERQPELFKS</sequence>
<name>A0A941F265_9BACT</name>
<evidence type="ECO:0000313" key="2">
    <source>
        <dbReference type="Proteomes" id="UP000679220"/>
    </source>
</evidence>
<proteinExistence type="predicted"/>
<gene>
    <name evidence="1" type="ORF">KDU71_07560</name>
</gene>
<reference evidence="1" key="1">
    <citation type="journal article" date="2018" name="Int. J. Syst. Evol. Microbiol.">
        <title>Carboxylicivirga sediminis sp. nov., isolated from coastal sediment.</title>
        <authorList>
            <person name="Wang F.Q."/>
            <person name="Ren L.H."/>
            <person name="Zou R.J."/>
            <person name="Sun Y.Z."/>
            <person name="Liu X.J."/>
            <person name="Jiang F."/>
            <person name="Liu L.J."/>
        </authorList>
    </citation>
    <scope>NUCLEOTIDE SEQUENCE</scope>
    <source>
        <strain evidence="1">JR1</strain>
    </source>
</reference>
<comment type="caution">
    <text evidence="1">The sequence shown here is derived from an EMBL/GenBank/DDBJ whole genome shotgun (WGS) entry which is preliminary data.</text>
</comment>
<dbReference type="RefSeq" id="WP_212189319.1">
    <property type="nucleotide sequence ID" value="NZ_JAGTAR010000009.1"/>
</dbReference>
<protein>
    <submittedName>
        <fullName evidence="1">Uncharacterized protein</fullName>
    </submittedName>
</protein>
<dbReference type="AlphaFoldDB" id="A0A941F265"/>
<evidence type="ECO:0000313" key="1">
    <source>
        <dbReference type="EMBL" id="MBR8535413.1"/>
    </source>
</evidence>
<dbReference type="EMBL" id="JAGTAR010000009">
    <property type="protein sequence ID" value="MBR8535413.1"/>
    <property type="molecule type" value="Genomic_DNA"/>
</dbReference>
<accession>A0A941F265</accession>
<reference evidence="1" key="2">
    <citation type="submission" date="2021-04" db="EMBL/GenBank/DDBJ databases">
        <authorList>
            <person name="Zhang T."/>
            <person name="Zhang Y."/>
            <person name="Lu D."/>
            <person name="Zuo D."/>
            <person name="Du Z."/>
        </authorList>
    </citation>
    <scope>NUCLEOTIDE SEQUENCE</scope>
    <source>
        <strain evidence="1">JR1</strain>
    </source>
</reference>
<organism evidence="1 2">
    <name type="scientific">Carboxylicivirga sediminis</name>
    <dbReference type="NCBI Taxonomy" id="2006564"/>
    <lineage>
        <taxon>Bacteria</taxon>
        <taxon>Pseudomonadati</taxon>
        <taxon>Bacteroidota</taxon>
        <taxon>Bacteroidia</taxon>
        <taxon>Marinilabiliales</taxon>
        <taxon>Marinilabiliaceae</taxon>
        <taxon>Carboxylicivirga</taxon>
    </lineage>
</organism>
<keyword evidence="2" id="KW-1185">Reference proteome</keyword>